<comment type="caution">
    <text evidence="2">The sequence shown here is derived from an EMBL/GenBank/DDBJ whole genome shotgun (WGS) entry which is preliminary data.</text>
</comment>
<dbReference type="EMBL" id="JACOQK010000001">
    <property type="protein sequence ID" value="MBC5786921.1"/>
    <property type="molecule type" value="Genomic_DNA"/>
</dbReference>
<keyword evidence="3" id="KW-1185">Reference proteome</keyword>
<reference evidence="2 3" key="1">
    <citation type="submission" date="2020-08" db="EMBL/GenBank/DDBJ databases">
        <title>Genome public.</title>
        <authorList>
            <person name="Liu C."/>
            <person name="Sun Q."/>
        </authorList>
    </citation>
    <scope>NUCLEOTIDE SEQUENCE [LARGE SCALE GENOMIC DNA]</scope>
    <source>
        <strain evidence="2 3">NSJ-27</strain>
    </source>
</reference>
<gene>
    <name evidence="2" type="ORF">H8Z77_02640</name>
</gene>
<evidence type="ECO:0000256" key="1">
    <source>
        <dbReference type="SAM" id="MobiDB-lite"/>
    </source>
</evidence>
<evidence type="ECO:0000313" key="2">
    <source>
        <dbReference type="EMBL" id="MBC5786921.1"/>
    </source>
</evidence>
<dbReference type="Proteomes" id="UP000649151">
    <property type="component" value="Unassembled WGS sequence"/>
</dbReference>
<feature type="compositionally biased region" description="Polar residues" evidence="1">
    <location>
        <begin position="175"/>
        <end position="190"/>
    </location>
</feature>
<proteinExistence type="predicted"/>
<accession>A0ABR7IP78</accession>
<sequence>MRKILIGLLAVGICIAGFAYCTSRGRDSREHWILERIGRQIIYEIPMEWEWSSEENRHYYQTEVDGESIYLTMLLYNQGEYWDKAQYIALTETVKGDKITRLPEMEIAGQNAYHYCETIEERIYESYVFDTAQGVFRILIAFPSHWEENPIQNELFRIAESFSDYRNHSKKAEGDSSNSSDGTQGKTSGSLAMEEEVWNQYQLANITYETPTSWVMEQQLDTCHTFQIGETKLELIYEVQIEGFDKASEYIDYLEQQNHPNDTFQDDVKIYGKPAYHVTHNEDATNLTIEEYFFDTPQGIFRIRVTETSQTGDQIPKEEFNEFLDFIVIKT</sequence>
<organism evidence="2 3">
    <name type="scientific">Clostridium facile</name>
    <dbReference type="NCBI Taxonomy" id="2763035"/>
    <lineage>
        <taxon>Bacteria</taxon>
        <taxon>Bacillati</taxon>
        <taxon>Bacillota</taxon>
        <taxon>Clostridia</taxon>
        <taxon>Eubacteriales</taxon>
        <taxon>Clostridiaceae</taxon>
        <taxon>Clostridium</taxon>
    </lineage>
</organism>
<feature type="region of interest" description="Disordered" evidence="1">
    <location>
        <begin position="168"/>
        <end position="190"/>
    </location>
</feature>
<evidence type="ECO:0000313" key="3">
    <source>
        <dbReference type="Proteomes" id="UP000649151"/>
    </source>
</evidence>
<name>A0ABR7IP78_9CLOT</name>
<evidence type="ECO:0008006" key="4">
    <source>
        <dbReference type="Google" id="ProtNLM"/>
    </source>
</evidence>
<protein>
    <recommendedName>
        <fullName evidence="4">DUF4367 domain-containing protein</fullName>
    </recommendedName>
</protein>
<dbReference type="RefSeq" id="WP_186996096.1">
    <property type="nucleotide sequence ID" value="NZ_JACOQK010000001.1"/>
</dbReference>